<comment type="caution">
    <text evidence="1">The sequence shown here is derived from an EMBL/GenBank/DDBJ whole genome shotgun (WGS) entry which is preliminary data.</text>
</comment>
<protein>
    <recommendedName>
        <fullName evidence="3">DUF559 domain-containing protein</fullName>
    </recommendedName>
</protein>
<dbReference type="AlphaFoldDB" id="A0A3L6ZTM9"/>
<organism evidence="1 2">
    <name type="scientific">Mycetocola manganoxydans</name>
    <dbReference type="NCBI Taxonomy" id="699879"/>
    <lineage>
        <taxon>Bacteria</taxon>
        <taxon>Bacillati</taxon>
        <taxon>Actinomycetota</taxon>
        <taxon>Actinomycetes</taxon>
        <taxon>Micrococcales</taxon>
        <taxon>Microbacteriaceae</taxon>
        <taxon>Mycetocola</taxon>
    </lineage>
</organism>
<keyword evidence="2" id="KW-1185">Reference proteome</keyword>
<dbReference type="EMBL" id="RCUV01000008">
    <property type="protein sequence ID" value="RLP71333.1"/>
    <property type="molecule type" value="Genomic_DNA"/>
</dbReference>
<name>A0A3L6ZTM9_9MICO</name>
<sequence>MRVDLALSPLPTPLPNYELFLTIARRTVYFDLAYPEYKLELEYHGDQHRTDVRQWRSDVRRANDIGDEGWQTLQYTGDDLINLTAMRARVERRLRALGWNG</sequence>
<proteinExistence type="predicted"/>
<dbReference type="Gene3D" id="3.40.960.10">
    <property type="entry name" value="VSR Endonuclease"/>
    <property type="match status" value="1"/>
</dbReference>
<evidence type="ECO:0000313" key="2">
    <source>
        <dbReference type="Proteomes" id="UP000270299"/>
    </source>
</evidence>
<accession>A0A3L6ZTM9</accession>
<evidence type="ECO:0000313" key="1">
    <source>
        <dbReference type="EMBL" id="RLP71333.1"/>
    </source>
</evidence>
<dbReference type="Proteomes" id="UP000270299">
    <property type="component" value="Unassembled WGS sequence"/>
</dbReference>
<reference evidence="1 2" key="1">
    <citation type="submission" date="2018-10" db="EMBL/GenBank/DDBJ databases">
        <authorList>
            <person name="Li J."/>
        </authorList>
    </citation>
    <scope>NUCLEOTIDE SEQUENCE [LARGE SCALE GENOMIC DNA]</scope>
    <source>
        <strain evidence="1 2">CCTCC AB209002</strain>
    </source>
</reference>
<evidence type="ECO:0008006" key="3">
    <source>
        <dbReference type="Google" id="ProtNLM"/>
    </source>
</evidence>
<gene>
    <name evidence="1" type="ORF">D9V29_08235</name>
</gene>